<dbReference type="EMBL" id="BMFV01000001">
    <property type="protein sequence ID" value="GGH73909.1"/>
    <property type="molecule type" value="Genomic_DNA"/>
</dbReference>
<dbReference type="GO" id="GO:0003690">
    <property type="term" value="F:double-stranded DNA binding"/>
    <property type="evidence" value="ECO:0007669"/>
    <property type="project" value="InterPro"/>
</dbReference>
<comment type="caution">
    <text evidence="1">The sequence shown here is derived from an EMBL/GenBank/DDBJ whole genome shotgun (WGS) entry which is preliminary data.</text>
</comment>
<sequence>MSHHQTFMPNAKESMRELANKVLSEKGYPSDNMGKYELAQDLGISLNKGYNGNIKAKDAGKIGGSIGGQMVKEMVKMAQRSLQKP</sequence>
<dbReference type="Pfam" id="PF00269">
    <property type="entry name" value="SASP"/>
    <property type="match status" value="1"/>
</dbReference>
<dbReference type="InterPro" id="IPR001448">
    <property type="entry name" value="SASP_alpha/beta-type"/>
</dbReference>
<evidence type="ECO:0000313" key="1">
    <source>
        <dbReference type="EMBL" id="GGH73909.1"/>
    </source>
</evidence>
<proteinExistence type="predicted"/>
<dbReference type="Gene3D" id="6.10.10.80">
    <property type="entry name" value="Small, acid-soluble spore protein, alpha/beta type-like"/>
    <property type="match status" value="1"/>
</dbReference>
<gene>
    <name evidence="1" type="ORF">GCM10007096_01610</name>
</gene>
<accession>A0A8J3EK49</accession>
<name>A0A8J3EK49_9BACL</name>
<keyword evidence="2" id="KW-1185">Reference proteome</keyword>
<organism evidence="1 2">
    <name type="scientific">Pullulanibacillus pueri</name>
    <dbReference type="NCBI Taxonomy" id="1437324"/>
    <lineage>
        <taxon>Bacteria</taxon>
        <taxon>Bacillati</taxon>
        <taxon>Bacillota</taxon>
        <taxon>Bacilli</taxon>
        <taxon>Bacillales</taxon>
        <taxon>Sporolactobacillaceae</taxon>
        <taxon>Pullulanibacillus</taxon>
    </lineage>
</organism>
<protein>
    <recommendedName>
        <fullName evidence="3">Small, acid-soluble spore protein, alpha/beta type</fullName>
    </recommendedName>
</protein>
<reference evidence="1" key="1">
    <citation type="journal article" date="2014" name="Int. J. Syst. Evol. Microbiol.">
        <title>Complete genome sequence of Corynebacterium casei LMG S-19264T (=DSM 44701T), isolated from a smear-ripened cheese.</title>
        <authorList>
            <consortium name="US DOE Joint Genome Institute (JGI-PGF)"/>
            <person name="Walter F."/>
            <person name="Albersmeier A."/>
            <person name="Kalinowski J."/>
            <person name="Ruckert C."/>
        </authorList>
    </citation>
    <scope>NUCLEOTIDE SEQUENCE</scope>
    <source>
        <strain evidence="1">CGMCC 1.12777</strain>
    </source>
</reference>
<reference evidence="1" key="2">
    <citation type="submission" date="2020-09" db="EMBL/GenBank/DDBJ databases">
        <authorList>
            <person name="Sun Q."/>
            <person name="Zhou Y."/>
        </authorList>
    </citation>
    <scope>NUCLEOTIDE SEQUENCE</scope>
    <source>
        <strain evidence="1">CGMCC 1.12777</strain>
    </source>
</reference>
<dbReference type="RefSeq" id="WP_239540804.1">
    <property type="nucleotide sequence ID" value="NZ_BMFV01000001.1"/>
</dbReference>
<evidence type="ECO:0000313" key="2">
    <source>
        <dbReference type="Proteomes" id="UP000656813"/>
    </source>
</evidence>
<dbReference type="AlphaFoldDB" id="A0A8J3EK49"/>
<evidence type="ECO:0008006" key="3">
    <source>
        <dbReference type="Google" id="ProtNLM"/>
    </source>
</evidence>
<dbReference type="InterPro" id="IPR038300">
    <property type="entry name" value="SASP_sf_alpha/beta"/>
</dbReference>
<dbReference type="GO" id="GO:0006265">
    <property type="term" value="P:DNA topological change"/>
    <property type="evidence" value="ECO:0007669"/>
    <property type="project" value="InterPro"/>
</dbReference>
<dbReference type="Proteomes" id="UP000656813">
    <property type="component" value="Unassembled WGS sequence"/>
</dbReference>